<feature type="region of interest" description="Disordered" evidence="6">
    <location>
        <begin position="316"/>
        <end position="408"/>
    </location>
</feature>
<dbReference type="EMBL" id="RCHS01002221">
    <property type="protein sequence ID" value="RMX48990.1"/>
    <property type="molecule type" value="Genomic_DNA"/>
</dbReference>
<proteinExistence type="predicted"/>
<keyword evidence="8" id="KW-1185">Reference proteome</keyword>
<keyword evidence="5" id="KW-0342">GTP-binding</keyword>
<feature type="compositionally biased region" description="Basic and acidic residues" evidence="6">
    <location>
        <begin position="2485"/>
        <end position="2506"/>
    </location>
</feature>
<evidence type="ECO:0008006" key="9">
    <source>
        <dbReference type="Google" id="ProtNLM"/>
    </source>
</evidence>
<feature type="region of interest" description="Disordered" evidence="6">
    <location>
        <begin position="1179"/>
        <end position="1352"/>
    </location>
</feature>
<feature type="compositionally biased region" description="Basic and acidic residues" evidence="6">
    <location>
        <begin position="631"/>
        <end position="644"/>
    </location>
</feature>
<feature type="region of interest" description="Disordered" evidence="6">
    <location>
        <begin position="1080"/>
        <end position="1100"/>
    </location>
</feature>
<dbReference type="InterPro" id="IPR050227">
    <property type="entry name" value="Rab"/>
</dbReference>
<dbReference type="STRING" id="46731.A0A3M6U5Q6"/>
<feature type="region of interest" description="Disordered" evidence="6">
    <location>
        <begin position="2325"/>
        <end position="2461"/>
    </location>
</feature>
<feature type="compositionally biased region" description="Basic and acidic residues" evidence="6">
    <location>
        <begin position="323"/>
        <end position="344"/>
    </location>
</feature>
<dbReference type="InterPro" id="IPR005225">
    <property type="entry name" value="Small_GTP-bd"/>
</dbReference>
<feature type="region of interest" description="Disordered" evidence="6">
    <location>
        <begin position="629"/>
        <end position="650"/>
    </location>
</feature>
<evidence type="ECO:0000313" key="8">
    <source>
        <dbReference type="Proteomes" id="UP000275408"/>
    </source>
</evidence>
<feature type="compositionally biased region" description="Basic and acidic residues" evidence="6">
    <location>
        <begin position="274"/>
        <end position="290"/>
    </location>
</feature>
<dbReference type="GO" id="GO:0003924">
    <property type="term" value="F:GTPase activity"/>
    <property type="evidence" value="ECO:0007669"/>
    <property type="project" value="InterPro"/>
</dbReference>
<feature type="compositionally biased region" description="Polar residues" evidence="6">
    <location>
        <begin position="1238"/>
        <end position="1259"/>
    </location>
</feature>
<protein>
    <recommendedName>
        <fullName evidence="9">DH domain-containing protein</fullName>
    </recommendedName>
</protein>
<feature type="region of interest" description="Disordered" evidence="6">
    <location>
        <begin position="1370"/>
        <end position="1410"/>
    </location>
</feature>
<feature type="region of interest" description="Disordered" evidence="6">
    <location>
        <begin position="174"/>
        <end position="201"/>
    </location>
</feature>
<dbReference type="NCBIfam" id="TIGR00231">
    <property type="entry name" value="small_GTP"/>
    <property type="match status" value="1"/>
</dbReference>
<keyword evidence="3" id="KW-0547">Nucleotide-binding</keyword>
<feature type="compositionally biased region" description="Basic and acidic residues" evidence="6">
    <location>
        <begin position="1192"/>
        <end position="1205"/>
    </location>
</feature>
<feature type="compositionally biased region" description="Polar residues" evidence="6">
    <location>
        <begin position="76"/>
        <end position="86"/>
    </location>
</feature>
<feature type="compositionally biased region" description="Polar residues" evidence="6">
    <location>
        <begin position="1316"/>
        <end position="1344"/>
    </location>
</feature>
<dbReference type="SMART" id="SM00176">
    <property type="entry name" value="RAN"/>
    <property type="match status" value="1"/>
</dbReference>
<comment type="caution">
    <text evidence="7">The sequence shown here is derived from an EMBL/GenBank/DDBJ whole genome shotgun (WGS) entry which is preliminary data.</text>
</comment>
<evidence type="ECO:0000313" key="7">
    <source>
        <dbReference type="EMBL" id="RMX48990.1"/>
    </source>
</evidence>
<name>A0A3M6U5Q6_POCDA</name>
<gene>
    <name evidence="7" type="ORF">pdam_00008267</name>
</gene>
<keyword evidence="2" id="KW-0963">Cytoplasm</keyword>
<dbReference type="SMART" id="SM00175">
    <property type="entry name" value="RAB"/>
    <property type="match status" value="1"/>
</dbReference>
<feature type="region of interest" description="Disordered" evidence="6">
    <location>
        <begin position="58"/>
        <end position="100"/>
    </location>
</feature>
<evidence type="ECO:0000256" key="2">
    <source>
        <dbReference type="ARBA" id="ARBA00022490"/>
    </source>
</evidence>
<dbReference type="SUPFAM" id="SSF52540">
    <property type="entry name" value="P-loop containing nucleoside triphosphate hydrolases"/>
    <property type="match status" value="1"/>
</dbReference>
<feature type="compositionally biased region" description="Basic and acidic residues" evidence="6">
    <location>
        <begin position="1222"/>
        <end position="1233"/>
    </location>
</feature>
<feature type="compositionally biased region" description="Basic and acidic residues" evidence="6">
    <location>
        <begin position="1401"/>
        <end position="1410"/>
    </location>
</feature>
<feature type="region of interest" description="Disordered" evidence="6">
    <location>
        <begin position="116"/>
        <end position="159"/>
    </location>
</feature>
<feature type="compositionally biased region" description="Polar residues" evidence="6">
    <location>
        <begin position="1279"/>
        <end position="1300"/>
    </location>
</feature>
<dbReference type="InterPro" id="IPR001806">
    <property type="entry name" value="Small_GTPase"/>
</dbReference>
<feature type="compositionally biased region" description="Basic and acidic residues" evidence="6">
    <location>
        <begin position="384"/>
        <end position="396"/>
    </location>
</feature>
<dbReference type="PROSITE" id="PS51419">
    <property type="entry name" value="RAB"/>
    <property type="match status" value="1"/>
</dbReference>
<comment type="subcellular location">
    <subcellularLocation>
        <location evidence="1">Cytoplasm</location>
    </subcellularLocation>
</comment>
<dbReference type="Gene3D" id="3.40.50.300">
    <property type="entry name" value="P-loop containing nucleotide triphosphate hydrolases"/>
    <property type="match status" value="1"/>
</dbReference>
<feature type="compositionally biased region" description="Basic and acidic residues" evidence="6">
    <location>
        <begin position="483"/>
        <end position="504"/>
    </location>
</feature>
<feature type="compositionally biased region" description="Basic and acidic residues" evidence="6">
    <location>
        <begin position="910"/>
        <end position="924"/>
    </location>
</feature>
<dbReference type="OrthoDB" id="5990703at2759"/>
<dbReference type="InterPro" id="IPR027417">
    <property type="entry name" value="P-loop_NTPase"/>
</dbReference>
<dbReference type="GO" id="GO:0005737">
    <property type="term" value="C:cytoplasm"/>
    <property type="evidence" value="ECO:0007669"/>
    <property type="project" value="UniProtKB-SubCell"/>
</dbReference>
<feature type="region of interest" description="Disordered" evidence="6">
    <location>
        <begin position="477"/>
        <end position="505"/>
    </location>
</feature>
<dbReference type="PRINTS" id="PR00449">
    <property type="entry name" value="RASTRNSFRMNG"/>
</dbReference>
<feature type="region of interest" description="Disordered" evidence="6">
    <location>
        <begin position="1504"/>
        <end position="1541"/>
    </location>
</feature>
<feature type="compositionally biased region" description="Polar residues" evidence="6">
    <location>
        <begin position="2209"/>
        <end position="2223"/>
    </location>
</feature>
<dbReference type="SMART" id="SM00173">
    <property type="entry name" value="RAS"/>
    <property type="match status" value="1"/>
</dbReference>
<feature type="compositionally biased region" description="Polar residues" evidence="6">
    <location>
        <begin position="134"/>
        <end position="147"/>
    </location>
</feature>
<dbReference type="GO" id="GO:0005525">
    <property type="term" value="F:GTP binding"/>
    <property type="evidence" value="ECO:0007669"/>
    <property type="project" value="UniProtKB-KW"/>
</dbReference>
<dbReference type="FunFam" id="3.40.50.300:FF:001348">
    <property type="entry name" value="Ras and EF-hand domain-containing protein"/>
    <property type="match status" value="1"/>
</dbReference>
<sequence length="2772" mass="308480">MNDLSEGTTESLKSGSFSEKSPEFIAVDAYVDDGSSRIQGQREVSEFYLEYVNVLSSGSETSFTSDDKEIAKSWRESPSLSSNSEQRYNRDRIPSHFSPEDSVFLSDRCQESLYEENEINPYLHKRSGTKRLSDSNPPTFRSFSSEAGSKGSYRHQKDVERFREHLEGIETSALSSCNQEKDNINSDPWFRGQKVNSDGLQTTSRRIHDSLDDLFSEDSELCDSSEVVEDGYSSTSSADSSFVRFALVGKRGSQRMKRNFPTRVNKMDRKKKHSSDPSQERRESGGKEGDEGVMACVVSGISGGPAVRVFRNEVSQQTYSRSRGREVRYPRDLEEALTRRDETKSAGSEDNDSEGTRAQNKRSNESGRRIVFGVFRTQGNPPSVDRESGRSCDTKKLHPNRGNSIHNMENFTDHDGRLPAFDGNKRFTQDLLSLTASRNDGGGENNGYFSAEDGMNAFSRSKKVTPASGVWKQMSTNAGNEFRTADERVKQKQRENANRDDQDLLAHSMTRSLTSGKDERGTALESHLSGFIERPIDVSVKAISRTPKVRRPRRKPSEVEQQGLRNENDRMKDSKFLSEEMHASYLERQHGLKDGILRDQSEVHRDDFINIQEPSSALNSATFSLDLSSDWQDRTERGNPEARTEYSSPEAQLKIDKVHGSTPLEYDAVVRKTELMTPVKQTINDSIRGSLLFNSDCDSEWQVCLQKSGRPHPEGHMGVTLVSDLDDFEHSSEGKRTLSQTSESNQANLGVPKSREVSLNYLRGKIARHDSFERPRQNSPITTENWSIDRGVELNAANNSDGVDLNENDSISKGAGDFAAKATRKESGSPAFSGGTTEVSMDTDDTWKGDDVSHQRDEMDIASLEPNRTPGIGLEANEETAYVKSAENDMEIAKQPCKRKDFPSFLDSQNETKRKAAKEDKRETGYSKKIKRLSETYTEGDELLPTIKSEFSLKPFSSTLQRLERNSTERPEEHRTTTFGYPRSLYQETACGEKASKRYFHTEQDQGRANSSTEDVSRETFVRSDHFSTSYPSQTTSSQGTLKSTSFLESTTDRALALADHDDKSISLSPELENDFASTHGISREEIREPQGSFTAPSSEDGAKMFELMLERSAQKRLTEEMPQSSSSTHRKSSIQPSMESVTTSVLELEGKSQRRLLGEIPDISSRSSLIAPLETIASSGPKVEGSGQKILIEKSSEISSREQESFLADPSCIERGTSSKPEIKGNEQRKATDPIPQISSNGHSTSLPAPSSEESVTSSKRKFEASGHSVLTPEMPKTVSSYFQSSPTAPSFIETSTFSEPKLEGREISRLNEENPGTSSRDEQSSSTTPSLKESTATSNSDFEGNEKLVDTEKISKIRTIDLQSCFNAPPKETYASSKPKLESKILENIPTPDIGGRNSDGDDSKFSDFSRKENNLHVPILPGDEVVVWDDIESKSFSTGHSLILNNDNEVPDADKDAEKKLRSLNTLTDAFLKEDDNRKNLTSSTGIPTWTETSRLEKIVNTPYRYPNDESRANSSSEEFGSYVERDADSLDPKTDHEDREFSNKELCVVENVCYVASTDNDCQWEDGSQSVKLDGDLLVERNAFFSEQEMGSSPSESLEIRKTDDGLVCDEEMRGNDVNEISCTYDMDEYSSEDQVIEVYGNDAPYSTYPENSYSSSGDINMKTESDALAYVGSKVVSEEIREPAETRKIHLVQPADGLSGRSSYGSDHTETPKENESFCETEANFGIKEVCHQRLLTVSATFPYSNSEENFEIAPLYEHYTDYSAVQGLDKQCQVEILQDNFQKYESRESQTSFLNGATDTGCQTYKVSDLPNLRGTLQNQSIECQTELPTICCVRCGGPVDSFEIHDKLPEECRYTERESQTISGYGHISTSSKECQTSPARDDFAQLLLHQSSAKITGNKAVEDISFESKGCQTSQKSLLLITGGAQAPQGWTSYYKAGVSDKEIQTSSNVVLVSSPAQCDILPFTDIGDVAARENETSRIVSFDTKECQTVRDLELLLATSKHCQTFSFETISAGNGNRPTLDSKGCQTLPASQTESKECQTVEEVIWDTTDAAKSSKDDQSVSNVSVQCQTVSDSTNELYHPLWDRFDSMEVGGEDARSKSSDPLHRNALTISCENKGSQTKPERDILLTSSKLCQTTILDTAMACKNKESQTQLDDEIFLILPKACQTIPYGLDDTDSKSSIDGPIGSQDFELSLAEGSDQQLEISSPPNQMASRHRPATYGKSPDTIEESVVGFQFFHGMDETNLCKNNGMEPLSPVSSSVVVEVLDKGCQAMLAAMRVSEGMQKEQASLIKQLDMLRDMNQKLRDDKDAIEAAHQAKKERGYGSLSDEIEEAEKKTKVSRQGSQMSKYVRKRRTPGAEETWGNQGSVGSLSEEEVDGPNISDSARPPARRRSKRRDMKKQGSVLHSYFPNAGTGKQSSASLPDSIREEAEFEGDPTLELISDEKLQEEERPAWAQKILSCVQPKEPVEEEREDSQMRTSDEELEEDVFRTRKADLISGDGTNRLKTGKDDSDMSYSEGLSGETGSETDERPNSPRAAPVGKDNEMNRVGSQDMSEAGVSTISEPSTPERVFKVVFVGDSGVGKSSFIHRFCHDAWRPSFTATIGVDFQIKTMCIDGRCFALQLWDTAGQERFRSITKQYFRKADGVIVFYDITMETSYLNIKNWMISVEEGTDDGTAIMIVGNKTDLVEDDSHRAVQSQEGKKLAEEYKALYTETSAKTGYNITESMAEFSKMLQVREDELMQSVLNLVQEKPGKKKCCK</sequence>
<feature type="region of interest" description="Disordered" evidence="6">
    <location>
        <begin position="2473"/>
        <end position="2559"/>
    </location>
</feature>
<dbReference type="PANTHER" id="PTHR47977">
    <property type="entry name" value="RAS-RELATED PROTEIN RAB"/>
    <property type="match status" value="1"/>
</dbReference>
<feature type="region of interest" description="Disordered" evidence="6">
    <location>
        <begin position="543"/>
        <end position="567"/>
    </location>
</feature>
<evidence type="ECO:0000256" key="5">
    <source>
        <dbReference type="ARBA" id="ARBA00023134"/>
    </source>
</evidence>
<feature type="region of interest" description="Disordered" evidence="6">
    <location>
        <begin position="730"/>
        <end position="752"/>
    </location>
</feature>
<feature type="compositionally biased region" description="Basic residues" evidence="6">
    <location>
        <begin position="2399"/>
        <end position="2409"/>
    </location>
</feature>
<keyword evidence="4" id="KW-0175">Coiled coil</keyword>
<dbReference type="CDD" id="cd00154">
    <property type="entry name" value="Rab"/>
    <property type="match status" value="1"/>
</dbReference>
<reference evidence="7 8" key="1">
    <citation type="journal article" date="2018" name="Sci. Rep.">
        <title>Comparative analysis of the Pocillopora damicornis genome highlights role of immune system in coral evolution.</title>
        <authorList>
            <person name="Cunning R."/>
            <person name="Bay R.A."/>
            <person name="Gillette P."/>
            <person name="Baker A.C."/>
            <person name="Traylor-Knowles N."/>
        </authorList>
    </citation>
    <scope>NUCLEOTIDE SEQUENCE [LARGE SCALE GENOMIC DNA]</scope>
    <source>
        <strain evidence="7">RSMAS</strain>
        <tissue evidence="7">Whole animal</tissue>
    </source>
</reference>
<feature type="region of interest" description="Disordered" evidence="6">
    <location>
        <begin position="1117"/>
        <end position="1144"/>
    </location>
</feature>
<dbReference type="Proteomes" id="UP000275408">
    <property type="component" value="Unassembled WGS sequence"/>
</dbReference>
<feature type="region of interest" description="Disordered" evidence="6">
    <location>
        <begin position="999"/>
        <end position="1046"/>
    </location>
</feature>
<dbReference type="PROSITE" id="PS51421">
    <property type="entry name" value="RAS"/>
    <property type="match status" value="1"/>
</dbReference>
<evidence type="ECO:0000256" key="6">
    <source>
        <dbReference type="SAM" id="MobiDB-lite"/>
    </source>
</evidence>
<feature type="compositionally biased region" description="Low complexity" evidence="6">
    <location>
        <begin position="1028"/>
        <end position="1041"/>
    </location>
</feature>
<evidence type="ECO:0000256" key="4">
    <source>
        <dbReference type="ARBA" id="ARBA00023054"/>
    </source>
</evidence>
<feature type="region of interest" description="Disordered" evidence="6">
    <location>
        <begin position="2207"/>
        <end position="2235"/>
    </location>
</feature>
<evidence type="ECO:0000256" key="1">
    <source>
        <dbReference type="ARBA" id="ARBA00004496"/>
    </source>
</evidence>
<feature type="compositionally biased region" description="Polar residues" evidence="6">
    <location>
        <begin position="737"/>
        <end position="748"/>
    </location>
</feature>
<feature type="compositionally biased region" description="Basic and acidic residues" evidence="6">
    <location>
        <begin position="1015"/>
        <end position="1026"/>
    </location>
</feature>
<feature type="compositionally biased region" description="Basic and acidic residues" evidence="6">
    <location>
        <begin position="1302"/>
        <end position="1314"/>
    </location>
</feature>
<feature type="compositionally biased region" description="Basic and acidic residues" evidence="6">
    <location>
        <begin position="65"/>
        <end position="75"/>
    </location>
</feature>
<organism evidence="7 8">
    <name type="scientific">Pocillopora damicornis</name>
    <name type="common">Cauliflower coral</name>
    <name type="synonym">Millepora damicornis</name>
    <dbReference type="NCBI Taxonomy" id="46731"/>
    <lineage>
        <taxon>Eukaryota</taxon>
        <taxon>Metazoa</taxon>
        <taxon>Cnidaria</taxon>
        <taxon>Anthozoa</taxon>
        <taxon>Hexacorallia</taxon>
        <taxon>Scleractinia</taxon>
        <taxon>Astrocoeniina</taxon>
        <taxon>Pocilloporidae</taxon>
        <taxon>Pocillopora</taxon>
    </lineage>
</organism>
<evidence type="ECO:0000256" key="3">
    <source>
        <dbReference type="ARBA" id="ARBA00022741"/>
    </source>
</evidence>
<dbReference type="Pfam" id="PF00071">
    <property type="entry name" value="Ras"/>
    <property type="match status" value="1"/>
</dbReference>
<feature type="compositionally biased region" description="Polar residues" evidence="6">
    <location>
        <begin position="1122"/>
        <end position="1144"/>
    </location>
</feature>
<feature type="region of interest" description="Disordered" evidence="6">
    <location>
        <begin position="821"/>
        <end position="852"/>
    </location>
</feature>
<dbReference type="SMART" id="SM00174">
    <property type="entry name" value="RHO"/>
    <property type="match status" value="1"/>
</dbReference>
<accession>A0A3M6U5Q6</accession>
<feature type="region of interest" description="Disordered" evidence="6">
    <location>
        <begin position="901"/>
        <end position="924"/>
    </location>
</feature>
<feature type="compositionally biased region" description="Basic and acidic residues" evidence="6">
    <location>
        <begin position="1527"/>
        <end position="1541"/>
    </location>
</feature>
<feature type="region of interest" description="Disordered" evidence="6">
    <location>
        <begin position="254"/>
        <end position="292"/>
    </location>
</feature>